<feature type="domain" description="Aminoacyl-tRNA synthetase class II (G/ P/ S/T)" evidence="4">
    <location>
        <begin position="20"/>
        <end position="112"/>
    </location>
</feature>
<comment type="similarity">
    <text evidence="1">Belongs to the class-II aminoacyl-tRNA synthetase family.</text>
</comment>
<dbReference type="FunFam" id="3.40.50.800:FF:000001">
    <property type="entry name" value="Threonine--tRNA ligase"/>
    <property type="match status" value="1"/>
</dbReference>
<dbReference type="InterPro" id="IPR047246">
    <property type="entry name" value="ThrRS_anticodon"/>
</dbReference>
<dbReference type="AlphaFoldDB" id="A0A0F9FIQ7"/>
<dbReference type="GO" id="GO:0046872">
    <property type="term" value="F:metal ion binding"/>
    <property type="evidence" value="ECO:0007669"/>
    <property type="project" value="UniProtKB-KW"/>
</dbReference>
<protein>
    <recommendedName>
        <fullName evidence="7">Threonine--tRNA ligase</fullName>
    </recommendedName>
</protein>
<evidence type="ECO:0000256" key="3">
    <source>
        <dbReference type="ARBA" id="ARBA00022917"/>
    </source>
</evidence>
<dbReference type="Gene3D" id="3.40.50.800">
    <property type="entry name" value="Anticodon-binding domain"/>
    <property type="match status" value="1"/>
</dbReference>
<dbReference type="Pfam" id="PF03129">
    <property type="entry name" value="HGTP_anticodon"/>
    <property type="match status" value="1"/>
</dbReference>
<dbReference type="InterPro" id="IPR036621">
    <property type="entry name" value="Anticodon-bd_dom_sf"/>
</dbReference>
<dbReference type="GO" id="GO:0006435">
    <property type="term" value="P:threonyl-tRNA aminoacylation"/>
    <property type="evidence" value="ECO:0007669"/>
    <property type="project" value="InterPro"/>
</dbReference>
<feature type="non-terminal residue" evidence="6">
    <location>
        <position position="1"/>
    </location>
</feature>
<dbReference type="Pfam" id="PF00587">
    <property type="entry name" value="tRNA-synt_2b"/>
    <property type="match status" value="1"/>
</dbReference>
<dbReference type="InterPro" id="IPR045864">
    <property type="entry name" value="aa-tRNA-synth_II/BPL/LPL"/>
</dbReference>
<sequence>ILYPKNKKKYYDDPANWKQGEKILKDVLESVKAPYVTAKDEAAFYGPKIDVQMRNINGKEDTAFTVQYDFCMPSRFKLEYTNEKGKKEQPIVIHRSSIGALERIMAFLIEHYAGNFPLWLAPEQIWVIPVGKQHVKYAKSVVKNLAKNNFRYQLKDENESVSKKIRNGEIQKIPYLLVVGDEELKSKSVRIRSKGKDLGKIKLTQFIEKAKIEVEKKN</sequence>
<evidence type="ECO:0000256" key="1">
    <source>
        <dbReference type="ARBA" id="ARBA00008226"/>
    </source>
</evidence>
<dbReference type="PANTHER" id="PTHR11451:SF56">
    <property type="entry name" value="THREONINE--TRNA LIGASE 1"/>
    <property type="match status" value="1"/>
</dbReference>
<dbReference type="CDD" id="cd00860">
    <property type="entry name" value="ThrRS_anticodon"/>
    <property type="match status" value="1"/>
</dbReference>
<gene>
    <name evidence="6" type="ORF">LCGC14_2025830</name>
</gene>
<evidence type="ECO:0000259" key="5">
    <source>
        <dbReference type="Pfam" id="PF03129"/>
    </source>
</evidence>
<comment type="caution">
    <text evidence="6">The sequence shown here is derived from an EMBL/GenBank/DDBJ whole genome shotgun (WGS) entry which is preliminary data.</text>
</comment>
<dbReference type="Gene3D" id="3.30.930.10">
    <property type="entry name" value="Bira Bifunctional Protein, Domain 2"/>
    <property type="match status" value="1"/>
</dbReference>
<name>A0A0F9FIQ7_9ZZZZ</name>
<dbReference type="InterPro" id="IPR004154">
    <property type="entry name" value="Anticodon-bd"/>
</dbReference>
<evidence type="ECO:0000259" key="4">
    <source>
        <dbReference type="Pfam" id="PF00587"/>
    </source>
</evidence>
<evidence type="ECO:0000256" key="2">
    <source>
        <dbReference type="ARBA" id="ARBA00022723"/>
    </source>
</evidence>
<keyword evidence="2" id="KW-0479">Metal-binding</keyword>
<reference evidence="6" key="1">
    <citation type="journal article" date="2015" name="Nature">
        <title>Complex archaea that bridge the gap between prokaryotes and eukaryotes.</title>
        <authorList>
            <person name="Spang A."/>
            <person name="Saw J.H."/>
            <person name="Jorgensen S.L."/>
            <person name="Zaremba-Niedzwiedzka K."/>
            <person name="Martijn J."/>
            <person name="Lind A.E."/>
            <person name="van Eijk R."/>
            <person name="Schleper C."/>
            <person name="Guy L."/>
            <person name="Ettema T.J."/>
        </authorList>
    </citation>
    <scope>NUCLEOTIDE SEQUENCE</scope>
</reference>
<evidence type="ECO:0000313" key="6">
    <source>
        <dbReference type="EMBL" id="KKL78341.1"/>
    </source>
</evidence>
<dbReference type="GO" id="GO:0005737">
    <property type="term" value="C:cytoplasm"/>
    <property type="evidence" value="ECO:0007669"/>
    <property type="project" value="InterPro"/>
</dbReference>
<evidence type="ECO:0008006" key="7">
    <source>
        <dbReference type="Google" id="ProtNLM"/>
    </source>
</evidence>
<dbReference type="PANTHER" id="PTHR11451">
    <property type="entry name" value="THREONINE-TRNA LIGASE"/>
    <property type="match status" value="1"/>
</dbReference>
<feature type="domain" description="Anticodon-binding" evidence="5">
    <location>
        <begin position="124"/>
        <end position="210"/>
    </location>
</feature>
<organism evidence="6">
    <name type="scientific">marine sediment metagenome</name>
    <dbReference type="NCBI Taxonomy" id="412755"/>
    <lineage>
        <taxon>unclassified sequences</taxon>
        <taxon>metagenomes</taxon>
        <taxon>ecological metagenomes</taxon>
    </lineage>
</organism>
<dbReference type="EMBL" id="LAZR01023489">
    <property type="protein sequence ID" value="KKL78341.1"/>
    <property type="molecule type" value="Genomic_DNA"/>
</dbReference>
<dbReference type="InterPro" id="IPR002320">
    <property type="entry name" value="Thr-tRNA-ligase_IIa"/>
</dbReference>
<dbReference type="PRINTS" id="PR01047">
    <property type="entry name" value="TRNASYNTHTHR"/>
</dbReference>
<dbReference type="SUPFAM" id="SSF55681">
    <property type="entry name" value="Class II aaRS and biotin synthetases"/>
    <property type="match status" value="1"/>
</dbReference>
<dbReference type="GO" id="GO:0005524">
    <property type="term" value="F:ATP binding"/>
    <property type="evidence" value="ECO:0007669"/>
    <property type="project" value="InterPro"/>
</dbReference>
<keyword evidence="3" id="KW-0648">Protein biosynthesis</keyword>
<dbReference type="InterPro" id="IPR002314">
    <property type="entry name" value="aa-tRNA-synt_IIb"/>
</dbReference>
<dbReference type="GO" id="GO:0004829">
    <property type="term" value="F:threonine-tRNA ligase activity"/>
    <property type="evidence" value="ECO:0007669"/>
    <property type="project" value="InterPro"/>
</dbReference>
<dbReference type="SUPFAM" id="SSF52954">
    <property type="entry name" value="Class II aaRS ABD-related"/>
    <property type="match status" value="1"/>
</dbReference>
<accession>A0A0F9FIQ7</accession>
<proteinExistence type="inferred from homology"/>